<keyword evidence="2" id="KW-1185">Reference proteome</keyword>
<organism evidence="1 2">
    <name type="scientific">Paenibacillus contaminans</name>
    <dbReference type="NCBI Taxonomy" id="450362"/>
    <lineage>
        <taxon>Bacteria</taxon>
        <taxon>Bacillati</taxon>
        <taxon>Bacillota</taxon>
        <taxon>Bacilli</taxon>
        <taxon>Bacillales</taxon>
        <taxon>Paenibacillaceae</taxon>
        <taxon>Paenibacillus</taxon>
    </lineage>
</organism>
<accession>A0A329MNM7</accession>
<evidence type="ECO:0000313" key="1">
    <source>
        <dbReference type="EMBL" id="RAV21499.1"/>
    </source>
</evidence>
<reference evidence="1 2" key="1">
    <citation type="journal article" date="2009" name="Int. J. Syst. Evol. Microbiol.">
        <title>Paenibacillus contaminans sp. nov., isolated from a contaminated laboratory plate.</title>
        <authorList>
            <person name="Chou J.H."/>
            <person name="Lee J.H."/>
            <person name="Lin M.C."/>
            <person name="Chang P.S."/>
            <person name="Arun A.B."/>
            <person name="Young C.C."/>
            <person name="Chen W.M."/>
        </authorList>
    </citation>
    <scope>NUCLEOTIDE SEQUENCE [LARGE SCALE GENOMIC DNA]</scope>
    <source>
        <strain evidence="1 2">CKOBP-6</strain>
    </source>
</reference>
<dbReference type="SUPFAM" id="SSF82171">
    <property type="entry name" value="DPP6 N-terminal domain-like"/>
    <property type="match status" value="1"/>
</dbReference>
<name>A0A329MNM7_9BACL</name>
<dbReference type="Proteomes" id="UP000250369">
    <property type="component" value="Unassembled WGS sequence"/>
</dbReference>
<gene>
    <name evidence="1" type="ORF">DQG23_09500</name>
</gene>
<dbReference type="AlphaFoldDB" id="A0A329MNM7"/>
<proteinExistence type="predicted"/>
<dbReference type="EMBL" id="QMFB01000004">
    <property type="protein sequence ID" value="RAV21499.1"/>
    <property type="molecule type" value="Genomic_DNA"/>
</dbReference>
<comment type="caution">
    <text evidence="1">The sequence shown here is derived from an EMBL/GenBank/DDBJ whole genome shotgun (WGS) entry which is preliminary data.</text>
</comment>
<sequence length="418" mass="47834">MQTLIVPNQEAIVHVIRRTEPVENGTWYRKDLLIINPDTRAVRTLMLMCGLTSDSYTTDSVTNVFGFLDDEHIVYVAVHGSEMENTSYNVEKLNINTGEKKVLYERNPAHISPDFYAPGWLNSRKDTLILPAFSKGTVDVFKLNQTVVSLLKKRFTSTWPMYSISRSPDGERFWHEGKLYDLGGQLLADPLPKGSFRLGVNWSPDGRFSAHSYAFEDGDEHRMAGGESDIVAPQGLVISDQSGRTIQRFETKGTHTHVEIAGWIPERETAIVHYYGIDKNKPIDEQKADNRYKALQLRTGNLSALEAAETYDLDEWELVESWSPYSRFNGQIFVADLNKGKFWRPEEKVSYLGMMKEGDFLWRTIDYHSGKSVFYRLSSATKTVEQLFEGSVNSYSMMLHNNWLISDLDFNYMKIGEE</sequence>
<protein>
    <submittedName>
        <fullName evidence="1">Uncharacterized protein</fullName>
    </submittedName>
</protein>
<evidence type="ECO:0000313" key="2">
    <source>
        <dbReference type="Proteomes" id="UP000250369"/>
    </source>
</evidence>